<keyword evidence="2" id="KW-0378">Hydrolase</keyword>
<dbReference type="SUPFAM" id="SSF55811">
    <property type="entry name" value="Nudix"/>
    <property type="match status" value="1"/>
</dbReference>
<feature type="domain" description="Nudix hydrolase" evidence="1">
    <location>
        <begin position="41"/>
        <end position="182"/>
    </location>
</feature>
<dbReference type="AlphaFoldDB" id="A0AAV9GD02"/>
<protein>
    <submittedName>
        <fullName evidence="2">NUDIX hydrolase domain-like protein</fullName>
    </submittedName>
</protein>
<gene>
    <name evidence="2" type="ORF">QBC34DRAFT_306201</name>
</gene>
<sequence>MWRPESTTRTPLPITHLDFNPSLAPLSIPAQEWIKTHRPELDNLCTNVAVFNEDGKILLVQRAKHDYWMPGKWEIPGGSAEVEDKTLLFSAARELWEETGLIVERVKRLIAEGNPPERGYGFRDEVKGIEFSRFSFEVEVESCENVVLDPTEHQAFVWASREEVEKGRVGELEIPVTDLPMRDLILEAFNRGREAA</sequence>
<evidence type="ECO:0000313" key="2">
    <source>
        <dbReference type="EMBL" id="KAK4445785.1"/>
    </source>
</evidence>
<dbReference type="InterPro" id="IPR000086">
    <property type="entry name" value="NUDIX_hydrolase_dom"/>
</dbReference>
<reference evidence="2" key="2">
    <citation type="submission" date="2023-05" db="EMBL/GenBank/DDBJ databases">
        <authorList>
            <consortium name="Lawrence Berkeley National Laboratory"/>
            <person name="Steindorff A."/>
            <person name="Hensen N."/>
            <person name="Bonometti L."/>
            <person name="Westerberg I."/>
            <person name="Brannstrom I.O."/>
            <person name="Guillou S."/>
            <person name="Cros-Aarteil S."/>
            <person name="Calhoun S."/>
            <person name="Haridas S."/>
            <person name="Kuo A."/>
            <person name="Mondo S."/>
            <person name="Pangilinan J."/>
            <person name="Riley R."/>
            <person name="Labutti K."/>
            <person name="Andreopoulos B."/>
            <person name="Lipzen A."/>
            <person name="Chen C."/>
            <person name="Yanf M."/>
            <person name="Daum C."/>
            <person name="Ng V."/>
            <person name="Clum A."/>
            <person name="Ohm R."/>
            <person name="Martin F."/>
            <person name="Silar P."/>
            <person name="Natvig D."/>
            <person name="Lalanne C."/>
            <person name="Gautier V."/>
            <person name="Ament-Velasquez S.L."/>
            <person name="Kruys A."/>
            <person name="Hutchinson M.I."/>
            <person name="Powell A.J."/>
            <person name="Barry K."/>
            <person name="Miller A.N."/>
            <person name="Grigoriev I.V."/>
            <person name="Debuchy R."/>
            <person name="Gladieux P."/>
            <person name="Thoren M.H."/>
            <person name="Johannesson H."/>
        </authorList>
    </citation>
    <scope>NUCLEOTIDE SEQUENCE</scope>
    <source>
        <strain evidence="2">PSN243</strain>
    </source>
</reference>
<dbReference type="EMBL" id="MU865962">
    <property type="protein sequence ID" value="KAK4445785.1"/>
    <property type="molecule type" value="Genomic_DNA"/>
</dbReference>
<name>A0AAV9GD02_9PEZI</name>
<proteinExistence type="predicted"/>
<dbReference type="Proteomes" id="UP001321760">
    <property type="component" value="Unassembled WGS sequence"/>
</dbReference>
<reference evidence="2" key="1">
    <citation type="journal article" date="2023" name="Mol. Phylogenet. Evol.">
        <title>Genome-scale phylogeny and comparative genomics of the fungal order Sordariales.</title>
        <authorList>
            <person name="Hensen N."/>
            <person name="Bonometti L."/>
            <person name="Westerberg I."/>
            <person name="Brannstrom I.O."/>
            <person name="Guillou S."/>
            <person name="Cros-Aarteil S."/>
            <person name="Calhoun S."/>
            <person name="Haridas S."/>
            <person name="Kuo A."/>
            <person name="Mondo S."/>
            <person name="Pangilinan J."/>
            <person name="Riley R."/>
            <person name="LaButti K."/>
            <person name="Andreopoulos B."/>
            <person name="Lipzen A."/>
            <person name="Chen C."/>
            <person name="Yan M."/>
            <person name="Daum C."/>
            <person name="Ng V."/>
            <person name="Clum A."/>
            <person name="Steindorff A."/>
            <person name="Ohm R.A."/>
            <person name="Martin F."/>
            <person name="Silar P."/>
            <person name="Natvig D.O."/>
            <person name="Lalanne C."/>
            <person name="Gautier V."/>
            <person name="Ament-Velasquez S.L."/>
            <person name="Kruys A."/>
            <person name="Hutchinson M.I."/>
            <person name="Powell A.J."/>
            <person name="Barry K."/>
            <person name="Miller A.N."/>
            <person name="Grigoriev I.V."/>
            <person name="Debuchy R."/>
            <person name="Gladieux P."/>
            <person name="Hiltunen Thoren M."/>
            <person name="Johannesson H."/>
        </authorList>
    </citation>
    <scope>NUCLEOTIDE SEQUENCE</scope>
    <source>
        <strain evidence="2">PSN243</strain>
    </source>
</reference>
<dbReference type="PROSITE" id="PS51462">
    <property type="entry name" value="NUDIX"/>
    <property type="match status" value="1"/>
</dbReference>
<dbReference type="PANTHER" id="PTHR43736">
    <property type="entry name" value="ADP-RIBOSE PYROPHOSPHATASE"/>
    <property type="match status" value="1"/>
</dbReference>
<dbReference type="InterPro" id="IPR015797">
    <property type="entry name" value="NUDIX_hydrolase-like_dom_sf"/>
</dbReference>
<organism evidence="2 3">
    <name type="scientific">Podospora aff. communis PSN243</name>
    <dbReference type="NCBI Taxonomy" id="3040156"/>
    <lineage>
        <taxon>Eukaryota</taxon>
        <taxon>Fungi</taxon>
        <taxon>Dikarya</taxon>
        <taxon>Ascomycota</taxon>
        <taxon>Pezizomycotina</taxon>
        <taxon>Sordariomycetes</taxon>
        <taxon>Sordariomycetidae</taxon>
        <taxon>Sordariales</taxon>
        <taxon>Podosporaceae</taxon>
        <taxon>Podospora</taxon>
    </lineage>
</organism>
<dbReference type="GO" id="GO:0016787">
    <property type="term" value="F:hydrolase activity"/>
    <property type="evidence" value="ECO:0007669"/>
    <property type="project" value="UniProtKB-KW"/>
</dbReference>
<keyword evidence="3" id="KW-1185">Reference proteome</keyword>
<evidence type="ECO:0000313" key="3">
    <source>
        <dbReference type="Proteomes" id="UP001321760"/>
    </source>
</evidence>
<dbReference type="Pfam" id="PF00293">
    <property type="entry name" value="NUDIX"/>
    <property type="match status" value="1"/>
</dbReference>
<dbReference type="Gene3D" id="3.90.79.10">
    <property type="entry name" value="Nucleoside Triphosphate Pyrophosphohydrolase"/>
    <property type="match status" value="1"/>
</dbReference>
<comment type="caution">
    <text evidence="2">The sequence shown here is derived from an EMBL/GenBank/DDBJ whole genome shotgun (WGS) entry which is preliminary data.</text>
</comment>
<accession>A0AAV9GD02</accession>
<dbReference type="CDD" id="cd02883">
    <property type="entry name" value="NUDIX_Hydrolase"/>
    <property type="match status" value="1"/>
</dbReference>
<dbReference type="PANTHER" id="PTHR43736:SF1">
    <property type="entry name" value="DIHYDRONEOPTERIN TRIPHOSPHATE DIPHOSPHATASE"/>
    <property type="match status" value="1"/>
</dbReference>
<evidence type="ECO:0000259" key="1">
    <source>
        <dbReference type="PROSITE" id="PS51462"/>
    </source>
</evidence>